<sequence>MVSRAERSAFGDWWWTVDRLLLASLAILSLAGLVFLMAGGPPVAERLGLSTFHFVNRQVLFLIPALAILLPVSFLSLRHIRRLALLIYFVGMGLILLAFQFGPEIKGAHRWIMIGPLGIQPSEFVKPAFVILAAWAFSEGAKRKDMPGALLAFLILPATIVPLILQPDFGQTMLITTVWCGLFFVAGLHWFWVMGLGGAGLIGVVAAYEFLPHVRARIERFMDKSSGDTFQVDMAMESFARGGWLGRGPGEGSVKRILPDAHTDFIFAVTAEEFGVVVCIGLLVLFAFIVLRGLTLARRNEDTFCRLAATGLIMMFGLQAAINMMVNVHLMPAKGMTLPFISYGGSSLLSLALSMGFLIALTRRRPRAETMDYFVQGAQHS</sequence>
<keyword evidence="5" id="KW-0133">Cell shape</keyword>
<evidence type="ECO:0000256" key="16">
    <source>
        <dbReference type="SAM" id="Phobius"/>
    </source>
</evidence>
<organism evidence="17 18">
    <name type="scientific">Microvirga puerhi</name>
    <dbReference type="NCBI Taxonomy" id="2876078"/>
    <lineage>
        <taxon>Bacteria</taxon>
        <taxon>Pseudomonadati</taxon>
        <taxon>Pseudomonadota</taxon>
        <taxon>Alphaproteobacteria</taxon>
        <taxon>Hyphomicrobiales</taxon>
        <taxon>Methylobacteriaceae</taxon>
        <taxon>Microvirga</taxon>
    </lineage>
</organism>
<evidence type="ECO:0000256" key="12">
    <source>
        <dbReference type="ARBA" id="ARBA00041185"/>
    </source>
</evidence>
<evidence type="ECO:0000313" key="17">
    <source>
        <dbReference type="EMBL" id="MBZ6075223.1"/>
    </source>
</evidence>
<dbReference type="Proteomes" id="UP000704176">
    <property type="component" value="Unassembled WGS sequence"/>
</dbReference>
<comment type="caution">
    <text evidence="17">The sequence shown here is derived from an EMBL/GenBank/DDBJ whole genome shotgun (WGS) entry which is preliminary data.</text>
</comment>
<keyword evidence="3" id="KW-0808">Transferase</keyword>
<evidence type="ECO:0000313" key="18">
    <source>
        <dbReference type="Proteomes" id="UP000704176"/>
    </source>
</evidence>
<feature type="transmembrane region" description="Helical" evidence="16">
    <location>
        <begin position="59"/>
        <end position="77"/>
    </location>
</feature>
<keyword evidence="4 16" id="KW-0812">Transmembrane</keyword>
<dbReference type="PANTHER" id="PTHR30474">
    <property type="entry name" value="CELL CYCLE PROTEIN"/>
    <property type="match status" value="1"/>
</dbReference>
<proteinExistence type="inferred from homology"/>
<evidence type="ECO:0000256" key="11">
    <source>
        <dbReference type="ARBA" id="ARBA00038053"/>
    </source>
</evidence>
<evidence type="ECO:0000256" key="15">
    <source>
        <dbReference type="ARBA" id="ARBA00049902"/>
    </source>
</evidence>
<dbReference type="Pfam" id="PF01098">
    <property type="entry name" value="FTSW_RODA_SPOVE"/>
    <property type="match status" value="1"/>
</dbReference>
<evidence type="ECO:0000256" key="2">
    <source>
        <dbReference type="ARBA" id="ARBA00022676"/>
    </source>
</evidence>
<name>A0ABS7VI83_9HYPH</name>
<feature type="transmembrane region" description="Helical" evidence="16">
    <location>
        <begin position="20"/>
        <end position="38"/>
    </location>
</feature>
<feature type="transmembrane region" description="Helical" evidence="16">
    <location>
        <begin position="172"/>
        <end position="192"/>
    </location>
</feature>
<evidence type="ECO:0000256" key="3">
    <source>
        <dbReference type="ARBA" id="ARBA00022679"/>
    </source>
</evidence>
<dbReference type="EMBL" id="JAIRBM010000002">
    <property type="protein sequence ID" value="MBZ6075223.1"/>
    <property type="molecule type" value="Genomic_DNA"/>
</dbReference>
<keyword evidence="7 16" id="KW-1133">Transmembrane helix</keyword>
<comment type="catalytic activity">
    <reaction evidence="15">
        <text>[GlcNAc-(1-&gt;4)-Mur2Ac(oyl-L-Ala-gamma-D-Glu-L-Lys-D-Ala-D-Ala)](n)-di-trans,octa-cis-undecaprenyl diphosphate + beta-D-GlcNAc-(1-&gt;4)-Mur2Ac(oyl-L-Ala-gamma-D-Glu-L-Lys-D-Ala-D-Ala)-di-trans,octa-cis-undecaprenyl diphosphate = [GlcNAc-(1-&gt;4)-Mur2Ac(oyl-L-Ala-gamma-D-Glu-L-Lys-D-Ala-D-Ala)](n+1)-di-trans,octa-cis-undecaprenyl diphosphate + di-trans,octa-cis-undecaprenyl diphosphate + H(+)</text>
        <dbReference type="Rhea" id="RHEA:23708"/>
        <dbReference type="Rhea" id="RHEA-COMP:9602"/>
        <dbReference type="Rhea" id="RHEA-COMP:9603"/>
        <dbReference type="ChEBI" id="CHEBI:15378"/>
        <dbReference type="ChEBI" id="CHEBI:58405"/>
        <dbReference type="ChEBI" id="CHEBI:60033"/>
        <dbReference type="ChEBI" id="CHEBI:78435"/>
        <dbReference type="EC" id="2.4.99.28"/>
    </reaction>
</comment>
<evidence type="ECO:0000256" key="13">
    <source>
        <dbReference type="ARBA" id="ARBA00041418"/>
    </source>
</evidence>
<accession>A0ABS7VI83</accession>
<comment type="subcellular location">
    <subcellularLocation>
        <location evidence="1">Membrane</location>
        <topology evidence="1">Multi-pass membrane protein</topology>
    </subcellularLocation>
</comment>
<evidence type="ECO:0000256" key="4">
    <source>
        <dbReference type="ARBA" id="ARBA00022692"/>
    </source>
</evidence>
<gene>
    <name evidence="17" type="ORF">K9B37_02780</name>
</gene>
<keyword evidence="6" id="KW-0573">Peptidoglycan synthesis</keyword>
<evidence type="ECO:0000256" key="9">
    <source>
        <dbReference type="ARBA" id="ARBA00032370"/>
    </source>
</evidence>
<dbReference type="RefSeq" id="WP_224311280.1">
    <property type="nucleotide sequence ID" value="NZ_JAIRBM010000002.1"/>
</dbReference>
<dbReference type="InterPro" id="IPR001182">
    <property type="entry name" value="FtsW/RodA"/>
</dbReference>
<keyword evidence="18" id="KW-1185">Reference proteome</keyword>
<feature type="transmembrane region" description="Helical" evidence="16">
    <location>
        <begin position="124"/>
        <end position="141"/>
    </location>
</feature>
<evidence type="ECO:0000256" key="14">
    <source>
        <dbReference type="ARBA" id="ARBA00044770"/>
    </source>
</evidence>
<evidence type="ECO:0000256" key="1">
    <source>
        <dbReference type="ARBA" id="ARBA00004141"/>
    </source>
</evidence>
<protein>
    <recommendedName>
        <fullName evidence="12">Probable peptidoglycan glycosyltransferase FtsW</fullName>
        <ecNumber evidence="14">2.4.99.28</ecNumber>
    </recommendedName>
    <alternativeName>
        <fullName evidence="13">Cell division protein FtsW</fullName>
    </alternativeName>
    <alternativeName>
        <fullName evidence="10">Cell wall polymerase</fullName>
    </alternativeName>
    <alternativeName>
        <fullName evidence="9">Peptidoglycan polymerase</fullName>
    </alternativeName>
</protein>
<dbReference type="EC" id="2.4.99.28" evidence="14"/>
<evidence type="ECO:0000256" key="6">
    <source>
        <dbReference type="ARBA" id="ARBA00022984"/>
    </source>
</evidence>
<keyword evidence="2" id="KW-0328">Glycosyltransferase</keyword>
<feature type="transmembrane region" description="Helical" evidence="16">
    <location>
        <begin position="83"/>
        <end position="103"/>
    </location>
</feature>
<reference evidence="17 18" key="1">
    <citation type="submission" date="2021-09" db="EMBL/GenBank/DDBJ databases">
        <title>The complete genome sequence of a new microorganism.</title>
        <authorList>
            <person name="Zi Z."/>
        </authorList>
    </citation>
    <scope>NUCLEOTIDE SEQUENCE [LARGE SCALE GENOMIC DNA]</scope>
    <source>
        <strain evidence="17 18">WGZ8</strain>
    </source>
</reference>
<feature type="transmembrane region" description="Helical" evidence="16">
    <location>
        <begin position="340"/>
        <end position="361"/>
    </location>
</feature>
<dbReference type="PANTHER" id="PTHR30474:SF2">
    <property type="entry name" value="PEPTIDOGLYCAN GLYCOSYLTRANSFERASE FTSW-RELATED"/>
    <property type="match status" value="1"/>
</dbReference>
<evidence type="ECO:0000256" key="7">
    <source>
        <dbReference type="ARBA" id="ARBA00022989"/>
    </source>
</evidence>
<feature type="transmembrane region" description="Helical" evidence="16">
    <location>
        <begin position="274"/>
        <end position="295"/>
    </location>
</feature>
<keyword evidence="8 16" id="KW-0472">Membrane</keyword>
<comment type="similarity">
    <text evidence="11">Belongs to the SEDS family. FtsW subfamily.</text>
</comment>
<feature type="transmembrane region" description="Helical" evidence="16">
    <location>
        <begin position="307"/>
        <end position="328"/>
    </location>
</feature>
<evidence type="ECO:0000256" key="8">
    <source>
        <dbReference type="ARBA" id="ARBA00023136"/>
    </source>
</evidence>
<feature type="transmembrane region" description="Helical" evidence="16">
    <location>
        <begin position="147"/>
        <end position="165"/>
    </location>
</feature>
<evidence type="ECO:0000256" key="10">
    <source>
        <dbReference type="ARBA" id="ARBA00033270"/>
    </source>
</evidence>
<evidence type="ECO:0000256" key="5">
    <source>
        <dbReference type="ARBA" id="ARBA00022960"/>
    </source>
</evidence>